<name>A0A6T8H1D7_9STRA</name>
<evidence type="ECO:0000256" key="1">
    <source>
        <dbReference type="ARBA" id="ARBA00009947"/>
    </source>
</evidence>
<dbReference type="AlphaFoldDB" id="A0A6T8H1D7"/>
<reference evidence="4" key="1">
    <citation type="submission" date="2021-01" db="EMBL/GenBank/DDBJ databases">
        <authorList>
            <person name="Corre E."/>
            <person name="Pelletier E."/>
            <person name="Niang G."/>
            <person name="Scheremetjew M."/>
            <person name="Finn R."/>
            <person name="Kale V."/>
            <person name="Holt S."/>
            <person name="Cochrane G."/>
            <person name="Meng A."/>
            <person name="Brown T."/>
            <person name="Cohen L."/>
        </authorList>
    </citation>
    <scope>NUCLEOTIDE SEQUENCE</scope>
    <source>
        <strain evidence="4">CCAP1064/1</strain>
    </source>
</reference>
<feature type="compositionally biased region" description="Acidic residues" evidence="3">
    <location>
        <begin position="29"/>
        <end position="64"/>
    </location>
</feature>
<feature type="region of interest" description="Disordered" evidence="3">
    <location>
        <begin position="1"/>
        <end position="64"/>
    </location>
</feature>
<sequence length="351" mass="39883">MADELPPPPFAGFTSPPPGPEQPPKPPTEEEEEPVDEEDAIENENENEPEEAEEEDDDDDEDDMMAMMPDYMVKRVEKLKDLNDRRDIIMKDYLRERAELENKYFGVCKPMYVTRAEIVAGKMDDEIKAGAKAAVVVSSSSSTDDKASEEAVDNVTGIPQFWVCAMGHMEAVAELITEQDVDCLEYCTDIRCNDDEDGMGFTLCFHFSPNEYFSNEMLTKRYDIPNLLLDDEPILQNVNGCDIDWKENKCLTTRTVTRKQRGKSGKRAGQIRVVTRKERTDSFFHFFSPPQMPGVMEEMDEEQADAIEEAFDHDYDVAQAFRSHIIPKAVLWFTGEALDVALTPEDEAAEE</sequence>
<dbReference type="GO" id="GO:0005634">
    <property type="term" value="C:nucleus"/>
    <property type="evidence" value="ECO:0007669"/>
    <property type="project" value="InterPro"/>
</dbReference>
<dbReference type="Pfam" id="PF00956">
    <property type="entry name" value="NAP"/>
    <property type="match status" value="1"/>
</dbReference>
<gene>
    <name evidence="4" type="ORF">PINE0816_LOCUS4873</name>
    <name evidence="5" type="ORF">PINE0816_LOCUS4875</name>
</gene>
<dbReference type="PANTHER" id="PTHR11875">
    <property type="entry name" value="TESTIS-SPECIFIC Y-ENCODED PROTEIN"/>
    <property type="match status" value="1"/>
</dbReference>
<accession>A0A6T8H1D7</accession>
<evidence type="ECO:0000256" key="2">
    <source>
        <dbReference type="RuleBase" id="RU003876"/>
    </source>
</evidence>
<feature type="compositionally biased region" description="Pro residues" evidence="3">
    <location>
        <begin position="1"/>
        <end position="26"/>
    </location>
</feature>
<protein>
    <recommendedName>
        <fullName evidence="6">Nucleosome assembly protein</fullName>
    </recommendedName>
</protein>
<organism evidence="4">
    <name type="scientific">Proboscia inermis</name>
    <dbReference type="NCBI Taxonomy" id="420281"/>
    <lineage>
        <taxon>Eukaryota</taxon>
        <taxon>Sar</taxon>
        <taxon>Stramenopiles</taxon>
        <taxon>Ochrophyta</taxon>
        <taxon>Bacillariophyta</taxon>
        <taxon>Coscinodiscophyceae</taxon>
        <taxon>Rhizosoleniophycidae</taxon>
        <taxon>Rhizosoleniales</taxon>
        <taxon>Rhizosoleniaceae</taxon>
        <taxon>Proboscia</taxon>
    </lineage>
</organism>
<comment type="similarity">
    <text evidence="1 2">Belongs to the nucleosome assembly protein (NAP) family.</text>
</comment>
<dbReference type="Gene3D" id="1.20.5.1500">
    <property type="match status" value="1"/>
</dbReference>
<evidence type="ECO:0000313" key="5">
    <source>
        <dbReference type="EMBL" id="CAD8408753.1"/>
    </source>
</evidence>
<dbReference type="EMBL" id="HBEL01010215">
    <property type="protein sequence ID" value="CAD8408753.1"/>
    <property type="molecule type" value="Transcribed_RNA"/>
</dbReference>
<dbReference type="SUPFAM" id="SSF143113">
    <property type="entry name" value="NAP-like"/>
    <property type="match status" value="1"/>
</dbReference>
<dbReference type="InterPro" id="IPR037231">
    <property type="entry name" value="NAP-like_sf"/>
</dbReference>
<dbReference type="InterPro" id="IPR002164">
    <property type="entry name" value="NAP_family"/>
</dbReference>
<dbReference type="EMBL" id="HBEL01010213">
    <property type="protein sequence ID" value="CAD8408751.1"/>
    <property type="molecule type" value="Transcribed_RNA"/>
</dbReference>
<evidence type="ECO:0008006" key="6">
    <source>
        <dbReference type="Google" id="ProtNLM"/>
    </source>
</evidence>
<proteinExistence type="inferred from homology"/>
<evidence type="ECO:0000256" key="3">
    <source>
        <dbReference type="SAM" id="MobiDB-lite"/>
    </source>
</evidence>
<dbReference type="Gene3D" id="3.30.1120.90">
    <property type="entry name" value="Nucleosome assembly protein"/>
    <property type="match status" value="1"/>
</dbReference>
<evidence type="ECO:0000313" key="4">
    <source>
        <dbReference type="EMBL" id="CAD8408751.1"/>
    </source>
</evidence>
<dbReference type="GO" id="GO:0006334">
    <property type="term" value="P:nucleosome assembly"/>
    <property type="evidence" value="ECO:0007669"/>
    <property type="project" value="InterPro"/>
</dbReference>